<evidence type="ECO:0000256" key="3">
    <source>
        <dbReference type="ARBA" id="ARBA00007222"/>
    </source>
</evidence>
<evidence type="ECO:0000256" key="4">
    <source>
        <dbReference type="ARBA" id="ARBA00012839"/>
    </source>
</evidence>
<keyword evidence="11 15" id="KW-0472">Membrane</keyword>
<evidence type="ECO:0000313" key="19">
    <source>
        <dbReference type="Proteomes" id="UP000005666"/>
    </source>
</evidence>
<feature type="region of interest" description="Disordered" evidence="16">
    <location>
        <begin position="1"/>
        <end position="27"/>
    </location>
</feature>
<evidence type="ECO:0000256" key="10">
    <source>
        <dbReference type="ARBA" id="ARBA00022989"/>
    </source>
</evidence>
<comment type="similarity">
    <text evidence="3 15">Belongs to the glycosyltransferase 39 family.</text>
</comment>
<feature type="transmembrane region" description="Helical" evidence="15">
    <location>
        <begin position="200"/>
        <end position="221"/>
    </location>
</feature>
<evidence type="ECO:0000256" key="15">
    <source>
        <dbReference type="RuleBase" id="RU367007"/>
    </source>
</evidence>
<feature type="transmembrane region" description="Helical" evidence="15">
    <location>
        <begin position="718"/>
        <end position="735"/>
    </location>
</feature>
<dbReference type="InterPro" id="IPR036300">
    <property type="entry name" value="MIR_dom_sf"/>
</dbReference>
<keyword evidence="19" id="KW-1185">Reference proteome</keyword>
<dbReference type="InterPro" id="IPR003342">
    <property type="entry name" value="ArnT-like_N"/>
</dbReference>
<feature type="transmembrane region" description="Helical" evidence="15">
    <location>
        <begin position="619"/>
        <end position="640"/>
    </location>
</feature>
<reference evidence="18 19" key="1">
    <citation type="journal article" date="2011" name="Proc. Natl. Acad. Sci. U.S.A.">
        <title>Evolutionary erosion of yeast sex chromosomes by mating-type switching accidents.</title>
        <authorList>
            <person name="Gordon J.L."/>
            <person name="Armisen D."/>
            <person name="Proux-Wera E."/>
            <person name="Oheigeartaigh S.S."/>
            <person name="Byrne K.P."/>
            <person name="Wolfe K.H."/>
        </authorList>
    </citation>
    <scope>NUCLEOTIDE SEQUENCE [LARGE SCALE GENOMIC DNA]</scope>
    <source>
        <strain evidence="19">ATCC 24235 / CBS 4417 / NBRC 1672 / NRRL Y-8282 / UCD 70-5</strain>
    </source>
</reference>
<dbReference type="SUPFAM" id="SSF82109">
    <property type="entry name" value="MIR domain"/>
    <property type="match status" value="1"/>
</dbReference>
<dbReference type="EMBL" id="HE612856">
    <property type="protein sequence ID" value="CCE61555.1"/>
    <property type="molecule type" value="Genomic_DNA"/>
</dbReference>
<dbReference type="PANTHER" id="PTHR10050:SF52">
    <property type="entry name" value="DOLICHYL-PHOSPHATE-MANNOSE--PROTEIN MANNOSYLTRANSFERASE 6"/>
    <property type="match status" value="1"/>
</dbReference>
<keyword evidence="5 15" id="KW-0328">Glycosyltransferase</keyword>
<feature type="domain" description="MIR" evidence="17">
    <location>
        <begin position="411"/>
        <end position="467"/>
    </location>
</feature>
<organism evidence="18 19">
    <name type="scientific">Tetrapisispora phaffii (strain ATCC 24235 / CBS 4417 / NBRC 1672 / NRRL Y-8282 / UCD 70-5)</name>
    <name type="common">Yeast</name>
    <name type="synonym">Fabospora phaffii</name>
    <dbReference type="NCBI Taxonomy" id="1071381"/>
    <lineage>
        <taxon>Eukaryota</taxon>
        <taxon>Fungi</taxon>
        <taxon>Dikarya</taxon>
        <taxon>Ascomycota</taxon>
        <taxon>Saccharomycotina</taxon>
        <taxon>Saccharomycetes</taxon>
        <taxon>Saccharomycetales</taxon>
        <taxon>Saccharomycetaceae</taxon>
        <taxon>Tetrapisispora</taxon>
    </lineage>
</organism>
<evidence type="ECO:0000256" key="8">
    <source>
        <dbReference type="ARBA" id="ARBA00022737"/>
    </source>
</evidence>
<proteinExistence type="inferred from homology"/>
<dbReference type="InterPro" id="IPR016093">
    <property type="entry name" value="MIR_motif"/>
</dbReference>
<feature type="transmembrane region" description="Helical" evidence="15">
    <location>
        <begin position="687"/>
        <end position="706"/>
    </location>
</feature>
<dbReference type="KEGG" id="tpf:TPHA_0A04800"/>
<evidence type="ECO:0000256" key="14">
    <source>
        <dbReference type="ARBA" id="ARBA00045102"/>
    </source>
</evidence>
<keyword evidence="8" id="KW-0677">Repeat</keyword>
<keyword evidence="12" id="KW-0325">Glycoprotein</keyword>
<keyword evidence="10 15" id="KW-1133">Transmembrane helix</keyword>
<dbReference type="AlphaFoldDB" id="G8BNS7"/>
<name>G8BNS7_TETPH</name>
<dbReference type="eggNOG" id="KOG3359">
    <property type="taxonomic scope" value="Eukaryota"/>
</dbReference>
<dbReference type="EC" id="2.4.1.109" evidence="4 15"/>
<evidence type="ECO:0000256" key="6">
    <source>
        <dbReference type="ARBA" id="ARBA00022679"/>
    </source>
</evidence>
<evidence type="ECO:0000256" key="2">
    <source>
        <dbReference type="ARBA" id="ARBA00004922"/>
    </source>
</evidence>
<dbReference type="Pfam" id="PF02366">
    <property type="entry name" value="PMT"/>
    <property type="match status" value="1"/>
</dbReference>
<comment type="catalytic activity">
    <reaction evidence="14 15">
        <text>a di-trans,poly-cis-dolichyl beta-D-mannosyl phosphate + L-seryl-[protein] = 3-O-(alpha-D-mannosyl)-L-seryl-[protein] + a di-trans,poly-cis-dolichyl phosphate + H(+)</text>
        <dbReference type="Rhea" id="RHEA:17377"/>
        <dbReference type="Rhea" id="RHEA-COMP:9863"/>
        <dbReference type="Rhea" id="RHEA-COMP:13546"/>
        <dbReference type="Rhea" id="RHEA-COMP:19498"/>
        <dbReference type="Rhea" id="RHEA-COMP:19501"/>
        <dbReference type="ChEBI" id="CHEBI:15378"/>
        <dbReference type="ChEBI" id="CHEBI:29999"/>
        <dbReference type="ChEBI" id="CHEBI:57683"/>
        <dbReference type="ChEBI" id="CHEBI:58211"/>
        <dbReference type="ChEBI" id="CHEBI:137321"/>
        <dbReference type="EC" id="2.4.1.109"/>
    </reaction>
</comment>
<dbReference type="PROSITE" id="PS50919">
    <property type="entry name" value="MIR"/>
    <property type="match status" value="3"/>
</dbReference>
<evidence type="ECO:0000256" key="9">
    <source>
        <dbReference type="ARBA" id="ARBA00022824"/>
    </source>
</evidence>
<dbReference type="GO" id="GO:0005789">
    <property type="term" value="C:endoplasmic reticulum membrane"/>
    <property type="evidence" value="ECO:0007669"/>
    <property type="project" value="UniProtKB-SubCell"/>
</dbReference>
<dbReference type="Pfam" id="PF02815">
    <property type="entry name" value="MIR"/>
    <property type="match status" value="1"/>
</dbReference>
<comment type="function">
    <text evidence="15">Transfers mannose from Dol-P-mannose to Ser or Thr residues on proteins.</text>
</comment>
<dbReference type="RefSeq" id="XP_003683989.1">
    <property type="nucleotide sequence ID" value="XM_003683941.1"/>
</dbReference>
<feature type="domain" description="MIR" evidence="17">
    <location>
        <begin position="482"/>
        <end position="540"/>
    </location>
</feature>
<evidence type="ECO:0000256" key="1">
    <source>
        <dbReference type="ARBA" id="ARBA00004477"/>
    </source>
</evidence>
<protein>
    <recommendedName>
        <fullName evidence="4 15">Dolichyl-phosphate-mannose--protein mannosyltransferase</fullName>
        <ecNumber evidence="4 15">2.4.1.109</ecNumber>
    </recommendedName>
</protein>
<comment type="subcellular location">
    <subcellularLocation>
        <location evidence="1 15">Endoplasmic reticulum membrane</location>
        <topology evidence="1 15">Multi-pass membrane protein</topology>
    </subcellularLocation>
</comment>
<feature type="compositionally biased region" description="Basic and acidic residues" evidence="16">
    <location>
        <begin position="8"/>
        <end position="26"/>
    </location>
</feature>
<dbReference type="HOGENOM" id="CLU_008438_5_0_1"/>
<dbReference type="Pfam" id="PF16192">
    <property type="entry name" value="PMT_4TMC"/>
    <property type="match status" value="1"/>
</dbReference>
<dbReference type="UniPathway" id="UPA00378"/>
<feature type="transmembrane region" description="Helical" evidence="15">
    <location>
        <begin position="233"/>
        <end position="266"/>
    </location>
</feature>
<dbReference type="SMART" id="SM00472">
    <property type="entry name" value="MIR"/>
    <property type="match status" value="3"/>
</dbReference>
<evidence type="ECO:0000256" key="16">
    <source>
        <dbReference type="SAM" id="MobiDB-lite"/>
    </source>
</evidence>
<feature type="transmembrane region" description="Helical" evidence="15">
    <location>
        <begin position="65"/>
        <end position="81"/>
    </location>
</feature>
<feature type="domain" description="MIR" evidence="17">
    <location>
        <begin position="339"/>
        <end position="393"/>
    </location>
</feature>
<keyword evidence="9 15" id="KW-0256">Endoplasmic reticulum</keyword>
<evidence type="ECO:0000313" key="18">
    <source>
        <dbReference type="EMBL" id="CCE61555.1"/>
    </source>
</evidence>
<dbReference type="PANTHER" id="PTHR10050">
    <property type="entry name" value="DOLICHYL-PHOSPHATE-MANNOSE--PROTEIN MANNOSYLTRANSFERASE"/>
    <property type="match status" value="1"/>
</dbReference>
<feature type="transmembrane region" description="Helical" evidence="15">
    <location>
        <begin position="175"/>
        <end position="194"/>
    </location>
</feature>
<dbReference type="GeneID" id="11532207"/>
<evidence type="ECO:0000256" key="5">
    <source>
        <dbReference type="ARBA" id="ARBA00022676"/>
    </source>
</evidence>
<dbReference type="OMA" id="GSPFNTW"/>
<evidence type="ECO:0000256" key="11">
    <source>
        <dbReference type="ARBA" id="ARBA00023136"/>
    </source>
</evidence>
<keyword evidence="6 15" id="KW-0808">Transferase</keyword>
<feature type="transmembrane region" description="Helical" evidence="15">
    <location>
        <begin position="286"/>
        <end position="305"/>
    </location>
</feature>
<evidence type="ECO:0000256" key="12">
    <source>
        <dbReference type="ARBA" id="ARBA00023180"/>
    </source>
</evidence>
<dbReference type="OrthoDB" id="292747at2759"/>
<evidence type="ECO:0000256" key="13">
    <source>
        <dbReference type="ARBA" id="ARBA00045085"/>
    </source>
</evidence>
<dbReference type="STRING" id="1071381.G8BNS7"/>
<comment type="catalytic activity">
    <reaction evidence="13 15">
        <text>a di-trans,poly-cis-dolichyl beta-D-mannosyl phosphate + L-threonyl-[protein] = 3-O-(alpha-D-mannosyl)-L-threonyl-[protein] + a di-trans,poly-cis-dolichyl phosphate + H(+)</text>
        <dbReference type="Rhea" id="RHEA:53396"/>
        <dbReference type="Rhea" id="RHEA-COMP:11060"/>
        <dbReference type="Rhea" id="RHEA-COMP:13547"/>
        <dbReference type="Rhea" id="RHEA-COMP:19498"/>
        <dbReference type="Rhea" id="RHEA-COMP:19501"/>
        <dbReference type="ChEBI" id="CHEBI:15378"/>
        <dbReference type="ChEBI" id="CHEBI:30013"/>
        <dbReference type="ChEBI" id="CHEBI:57683"/>
        <dbReference type="ChEBI" id="CHEBI:58211"/>
        <dbReference type="ChEBI" id="CHEBI:137323"/>
        <dbReference type="EC" id="2.4.1.109"/>
    </reaction>
</comment>
<accession>G8BNS7</accession>
<dbReference type="InterPro" id="IPR032421">
    <property type="entry name" value="PMT_4TMC"/>
</dbReference>
<feature type="transmembrane region" description="Helical" evidence="15">
    <location>
        <begin position="661"/>
        <end position="681"/>
    </location>
</feature>
<evidence type="ECO:0000256" key="7">
    <source>
        <dbReference type="ARBA" id="ARBA00022692"/>
    </source>
</evidence>
<gene>
    <name evidence="18" type="primary">TPHA0A04800</name>
    <name evidence="18" type="ordered locus">TPHA_0A04800</name>
</gene>
<comment type="pathway">
    <text evidence="2 15">Protein modification; protein glycosylation.</text>
</comment>
<evidence type="ECO:0000259" key="17">
    <source>
        <dbReference type="PROSITE" id="PS50919"/>
    </source>
</evidence>
<sequence>MESTTSGFDEHQNLSDLSKRNNKDNVQEDVVDQIDDNKTQINEKKNVCAKNHLGFGNILVKIEPILGPLLITILSFVVRFYKIDRNKNVVWDEAHFGKFGSYYIKHEFYHDVHPPLGKMLIALSEWLAGFDGDFDFESNTAYPAGVDFKFMRQFNATFGALCAPVTYYTAKWMGFNILTVYLVSIMVTLELSYIALSKFILLDSMLLFFTMTTFSCMVKIYNLRNKPFTPQWSIWMLLTGINIGCVCSVKWVGLFITVIVGLYTIVELWALSCDATLSRKKYYKHWLIRIIDLIIIPFLVYMNCFKVHFSLLYKSGTGDASTNTLFQVNLEGTQIENSPRTVMFGSDVTIRSHGLSPNLLHSHIQTYPVGSLQNQITGYGFSDENNKWTFKFAREDGIFFDSNNKTVNGELIAVKDGDTVRLNHKSTMRNLHSHYVASHVSQGNFEVSGYGTDEGGDAKDNWIIEIVQQLKSNNPDFHQEDSENIHPVSTFFRLRHQELGCYLASTGFSYPGWGFKQSEIVCKNSWSKRDKSTWWNVEDHWNDMLEIEDDYVPPKSKFWTDFILINFAMAASNNALIPDDDKYDNLASEPWEWPTLHIGLRMCTWAHDVYRYYLIGSPFNTWLSTASLFVCIIILAYTLYEWRRQKIHLNENNIWKLSIQFVFPFIAWVTHFVPFLIMGRVTYVHHYLPALYFSMLVFASTVDYLLSGSKTYIKYPSYLILFGSCIYIYIIFAPLCQGMTGFNNEDLKKISWLSSWDFNF</sequence>
<dbReference type="Proteomes" id="UP000005666">
    <property type="component" value="Chromosome 1"/>
</dbReference>
<dbReference type="Gene3D" id="2.80.10.50">
    <property type="match status" value="1"/>
</dbReference>
<keyword evidence="7 15" id="KW-0812">Transmembrane</keyword>
<dbReference type="InterPro" id="IPR027005">
    <property type="entry name" value="PMT-like"/>
</dbReference>
<dbReference type="GO" id="GO:0004169">
    <property type="term" value="F:dolichyl-phosphate-mannose-protein mannosyltransferase activity"/>
    <property type="evidence" value="ECO:0007669"/>
    <property type="project" value="UniProtKB-UniRule"/>
</dbReference>